<comment type="caution">
    <text evidence="2">The sequence shown here is derived from an EMBL/GenBank/DDBJ whole genome shotgun (WGS) entry which is preliminary data.</text>
</comment>
<protein>
    <submittedName>
        <fullName evidence="2">Uncharacterized protein</fullName>
    </submittedName>
</protein>
<keyword evidence="3" id="KW-1185">Reference proteome</keyword>
<proteinExistence type="predicted"/>
<dbReference type="AlphaFoldDB" id="A0AAV7RN43"/>
<evidence type="ECO:0000313" key="2">
    <source>
        <dbReference type="EMBL" id="KAJ1152313.1"/>
    </source>
</evidence>
<reference evidence="2" key="1">
    <citation type="journal article" date="2022" name="bioRxiv">
        <title>Sequencing and chromosome-scale assembly of the giantPleurodeles waltlgenome.</title>
        <authorList>
            <person name="Brown T."/>
            <person name="Elewa A."/>
            <person name="Iarovenko S."/>
            <person name="Subramanian E."/>
            <person name="Araus A.J."/>
            <person name="Petzold A."/>
            <person name="Susuki M."/>
            <person name="Suzuki K.-i.T."/>
            <person name="Hayashi T."/>
            <person name="Toyoda A."/>
            <person name="Oliveira C."/>
            <person name="Osipova E."/>
            <person name="Leigh N.D."/>
            <person name="Simon A."/>
            <person name="Yun M.H."/>
        </authorList>
    </citation>
    <scope>NUCLEOTIDE SEQUENCE</scope>
    <source>
        <strain evidence="2">20211129_DDA</strain>
        <tissue evidence="2">Liver</tissue>
    </source>
</reference>
<gene>
    <name evidence="2" type="ORF">NDU88_005088</name>
</gene>
<name>A0AAV7RN43_PLEWA</name>
<dbReference type="EMBL" id="JANPWB010000009">
    <property type="protein sequence ID" value="KAJ1152313.1"/>
    <property type="molecule type" value="Genomic_DNA"/>
</dbReference>
<sequence length="257" mass="27134">MVSGATERAAGDWDLHGACGPRAPCCGTSALCGKWAPLPRGEERCAAGSQTGELKAAAHGQDGKQRARPRSRPLVTGDSAVPVDLRSLAAAPRRCVGIGRRSREVRGGAPRRRQRAAPGLSRDQLGTAIAGRPHPSRDKSAEGWGPHRPPAWSRIRRLPAAARTLGSGSRMDATTRGARTPGSQGDQRVPAGGTTPRLGEEFARWSLGAEKTYRGRGVNGNSRLCVRVGDRCCWGRGPLLCFPPPPPPLGTTTPQLD</sequence>
<evidence type="ECO:0000256" key="1">
    <source>
        <dbReference type="SAM" id="MobiDB-lite"/>
    </source>
</evidence>
<dbReference type="Proteomes" id="UP001066276">
    <property type="component" value="Chromosome 5"/>
</dbReference>
<evidence type="ECO:0000313" key="3">
    <source>
        <dbReference type="Proteomes" id="UP001066276"/>
    </source>
</evidence>
<feature type="region of interest" description="Disordered" evidence="1">
    <location>
        <begin position="47"/>
        <end position="79"/>
    </location>
</feature>
<organism evidence="2 3">
    <name type="scientific">Pleurodeles waltl</name>
    <name type="common">Iberian ribbed newt</name>
    <dbReference type="NCBI Taxonomy" id="8319"/>
    <lineage>
        <taxon>Eukaryota</taxon>
        <taxon>Metazoa</taxon>
        <taxon>Chordata</taxon>
        <taxon>Craniata</taxon>
        <taxon>Vertebrata</taxon>
        <taxon>Euteleostomi</taxon>
        <taxon>Amphibia</taxon>
        <taxon>Batrachia</taxon>
        <taxon>Caudata</taxon>
        <taxon>Salamandroidea</taxon>
        <taxon>Salamandridae</taxon>
        <taxon>Pleurodelinae</taxon>
        <taxon>Pleurodeles</taxon>
    </lineage>
</organism>
<feature type="region of interest" description="Disordered" evidence="1">
    <location>
        <begin position="101"/>
        <end position="197"/>
    </location>
</feature>
<accession>A0AAV7RN43</accession>